<gene>
    <name evidence="2" type="ORF">KEG57_05425</name>
    <name evidence="3" type="ORF">KEG57_18860</name>
</gene>
<dbReference type="AlphaFoldDB" id="A0A9X3WZ85"/>
<protein>
    <submittedName>
        <fullName evidence="2">Metal-binding motif-containing protein</fullName>
    </submittedName>
</protein>
<evidence type="ECO:0000313" key="2">
    <source>
        <dbReference type="EMBL" id="MDC3979930.1"/>
    </source>
</evidence>
<evidence type="ECO:0000313" key="4">
    <source>
        <dbReference type="Proteomes" id="UP001151081"/>
    </source>
</evidence>
<sequence length="679" mass="67085">MASNVKASDEQRGKQVRRIAIAALLTVIGAAAGSSCAEGGSVTSTGGNSTGSSSGGRGGEGGEGGAGGGTGGTGGVGGIGGTGGTGGMGGAGGGGGAGGAGGAGGGQMCVPQTEVCDGVDNNCDNVVDEGCDCVTGVKEACYTGPDGTKGVGACKEGERTCDASGKWGLCEGEVVPAPAEACNGFDDDCDGEVDEGCTCITGETKGCYTGPMGSENVGLCKPGTQACDANGQWGPCLGDTTPQPELCNGLDDSCDGTIDEDNPGGGGACVAPGLGECKKGTLNCINGAVKCSPAPVQPEACDGLDNNCDGNTDEGNPGGGMQCTTGFMGLCSTGLTKCDGANGVKCMPNVVPGQLSEACNNLDDDCDGMVDDAIPQVGMACTKPGQLGVCQFGTFECPAGAPQLLCNAPLPGTVQETCNGKDDDCNGTIDDPALVNGLPCSTAFPGVCATGTTVCVGGSSSCNPQVSPGSQTEICDSKDNNCNGTVDEMQPNPACTSQNPNAQFVSSWSCTGGQCQIVQCNVGYANIDGAPGNGCECATDQYANQCVSSGAVSVPKGGTVNMIGKVETSVGSDWLTFNFVAPAALGQPYTPKVQLVNDAGGQYGMDVLHDCNTVATCNDGGTGAGATVWELNYQYNMNGSPTGPWSDNNPKVVSVKVRVYRKNGTPPTCDQYTVTATNP</sequence>
<organism evidence="2 4">
    <name type="scientific">Polyangium jinanense</name>
    <dbReference type="NCBI Taxonomy" id="2829994"/>
    <lineage>
        <taxon>Bacteria</taxon>
        <taxon>Pseudomonadati</taxon>
        <taxon>Myxococcota</taxon>
        <taxon>Polyangia</taxon>
        <taxon>Polyangiales</taxon>
        <taxon>Polyangiaceae</taxon>
        <taxon>Polyangium</taxon>
    </lineage>
</organism>
<feature type="compositionally biased region" description="Gly residues" evidence="1">
    <location>
        <begin position="53"/>
        <end position="78"/>
    </location>
</feature>
<dbReference type="EMBL" id="JAGTJJ010000008">
    <property type="protein sequence ID" value="MDC3982583.1"/>
    <property type="molecule type" value="Genomic_DNA"/>
</dbReference>
<feature type="compositionally biased region" description="Low complexity" evidence="1">
    <location>
        <begin position="35"/>
        <end position="52"/>
    </location>
</feature>
<dbReference type="EMBL" id="JAGTJJ010000002">
    <property type="protein sequence ID" value="MDC3979930.1"/>
    <property type="molecule type" value="Genomic_DNA"/>
</dbReference>
<keyword evidence="4" id="KW-1185">Reference proteome</keyword>
<evidence type="ECO:0000313" key="3">
    <source>
        <dbReference type="EMBL" id="MDC3982583.1"/>
    </source>
</evidence>
<dbReference type="RefSeq" id="WP_272458232.1">
    <property type="nucleotide sequence ID" value="NZ_JAGTJJ010000002.1"/>
</dbReference>
<accession>A0A9X3WZ85</accession>
<feature type="region of interest" description="Disordered" evidence="1">
    <location>
        <begin position="35"/>
        <end position="78"/>
    </location>
</feature>
<reference evidence="2 4" key="1">
    <citation type="submission" date="2021-04" db="EMBL/GenBank/DDBJ databases">
        <title>Genome analysis of Polyangium sp.</title>
        <authorList>
            <person name="Li Y."/>
            <person name="Wang J."/>
        </authorList>
    </citation>
    <scope>NUCLEOTIDE SEQUENCE [LARGE SCALE GENOMIC DNA]</scope>
    <source>
        <strain evidence="2 4">SDU14</strain>
    </source>
</reference>
<dbReference type="InterPro" id="IPR021655">
    <property type="entry name" value="Put_metal-bd"/>
</dbReference>
<name>A0A9X3WZ85_9BACT</name>
<evidence type="ECO:0000256" key="1">
    <source>
        <dbReference type="SAM" id="MobiDB-lite"/>
    </source>
</evidence>
<proteinExistence type="predicted"/>
<dbReference type="Pfam" id="PF11617">
    <property type="entry name" value="Cu-binding_MopE"/>
    <property type="match status" value="7"/>
</dbReference>
<dbReference type="Proteomes" id="UP001151081">
    <property type="component" value="Unassembled WGS sequence"/>
</dbReference>
<comment type="caution">
    <text evidence="2">The sequence shown here is derived from an EMBL/GenBank/DDBJ whole genome shotgun (WGS) entry which is preliminary data.</text>
</comment>